<dbReference type="Proteomes" id="UP000324222">
    <property type="component" value="Unassembled WGS sequence"/>
</dbReference>
<gene>
    <name evidence="1" type="ORF">E2C01_072082</name>
</gene>
<keyword evidence="2" id="KW-1185">Reference proteome</keyword>
<protein>
    <submittedName>
        <fullName evidence="1">Uncharacterized protein</fullName>
    </submittedName>
</protein>
<dbReference type="EMBL" id="VSRR010046298">
    <property type="protein sequence ID" value="MPC77624.1"/>
    <property type="molecule type" value="Genomic_DNA"/>
</dbReference>
<organism evidence="1 2">
    <name type="scientific">Portunus trituberculatus</name>
    <name type="common">Swimming crab</name>
    <name type="synonym">Neptunus trituberculatus</name>
    <dbReference type="NCBI Taxonomy" id="210409"/>
    <lineage>
        <taxon>Eukaryota</taxon>
        <taxon>Metazoa</taxon>
        <taxon>Ecdysozoa</taxon>
        <taxon>Arthropoda</taxon>
        <taxon>Crustacea</taxon>
        <taxon>Multicrustacea</taxon>
        <taxon>Malacostraca</taxon>
        <taxon>Eumalacostraca</taxon>
        <taxon>Eucarida</taxon>
        <taxon>Decapoda</taxon>
        <taxon>Pleocyemata</taxon>
        <taxon>Brachyura</taxon>
        <taxon>Eubrachyura</taxon>
        <taxon>Portunoidea</taxon>
        <taxon>Portunidae</taxon>
        <taxon>Portuninae</taxon>
        <taxon>Portunus</taxon>
    </lineage>
</organism>
<evidence type="ECO:0000313" key="2">
    <source>
        <dbReference type="Proteomes" id="UP000324222"/>
    </source>
</evidence>
<dbReference type="AlphaFoldDB" id="A0A5B7IA63"/>
<sequence length="68" mass="7934">MSDTWEGVRQITLPRPSRRAVCRIPSRVKRPPRCHAVHTPPSIRHHALPPHRRHRAIRHMQAGSRINT</sequence>
<reference evidence="1 2" key="1">
    <citation type="submission" date="2019-05" db="EMBL/GenBank/DDBJ databases">
        <title>Another draft genome of Portunus trituberculatus and its Hox gene families provides insights of decapod evolution.</title>
        <authorList>
            <person name="Jeong J.-H."/>
            <person name="Song I."/>
            <person name="Kim S."/>
            <person name="Choi T."/>
            <person name="Kim D."/>
            <person name="Ryu S."/>
            <person name="Kim W."/>
        </authorList>
    </citation>
    <scope>NUCLEOTIDE SEQUENCE [LARGE SCALE GENOMIC DNA]</scope>
    <source>
        <tissue evidence="1">Muscle</tissue>
    </source>
</reference>
<evidence type="ECO:0000313" key="1">
    <source>
        <dbReference type="EMBL" id="MPC77624.1"/>
    </source>
</evidence>
<proteinExistence type="predicted"/>
<accession>A0A5B7IA63</accession>
<name>A0A5B7IA63_PORTR</name>
<comment type="caution">
    <text evidence="1">The sequence shown here is derived from an EMBL/GenBank/DDBJ whole genome shotgun (WGS) entry which is preliminary data.</text>
</comment>